<dbReference type="Proteomes" id="UP000051574">
    <property type="component" value="Unassembled WGS sequence"/>
</dbReference>
<evidence type="ECO:0000256" key="10">
    <source>
        <dbReference type="ARBA" id="ARBA00030834"/>
    </source>
</evidence>
<dbReference type="Pfam" id="PF10258">
    <property type="entry name" value="PHAX_RNA-bd"/>
    <property type="match status" value="1"/>
</dbReference>
<dbReference type="InterPro" id="IPR019385">
    <property type="entry name" value="PHAX_RNA-binding_domain"/>
</dbReference>
<protein>
    <recommendedName>
        <fullName evidence="4">Phosphorylated adapter RNA export protein</fullName>
    </recommendedName>
    <alternativeName>
        <fullName evidence="10">RNA U small nuclear RNA export adapter protein</fullName>
    </alternativeName>
</protein>
<keyword evidence="5" id="KW-0813">Transport</keyword>
<dbReference type="EMBL" id="LJIG01009379">
    <property type="protein sequence ID" value="KRT83198.1"/>
    <property type="molecule type" value="Genomic_DNA"/>
</dbReference>
<keyword evidence="14" id="KW-1185">Reference proteome</keyword>
<evidence type="ECO:0000256" key="6">
    <source>
        <dbReference type="ARBA" id="ARBA00022490"/>
    </source>
</evidence>
<feature type="region of interest" description="Disordered" evidence="11">
    <location>
        <begin position="47"/>
        <end position="83"/>
    </location>
</feature>
<evidence type="ECO:0000256" key="1">
    <source>
        <dbReference type="ARBA" id="ARBA00004123"/>
    </source>
</evidence>
<comment type="caution">
    <text evidence="13">The sequence shown here is derived from an EMBL/GenBank/DDBJ whole genome shotgun (WGS) entry which is preliminary data.</text>
</comment>
<accession>A0A0T6B7M7</accession>
<dbReference type="PANTHER" id="PTHR13135">
    <property type="entry name" value="CYTOSOLIC RESINIFERATOXIN BINDING PROTEIN RBP-26"/>
    <property type="match status" value="1"/>
</dbReference>
<feature type="domain" description="Phosphorylated adapter RNA export protein RNA-binding" evidence="12">
    <location>
        <begin position="180"/>
        <end position="263"/>
    </location>
</feature>
<dbReference type="GO" id="GO:0003723">
    <property type="term" value="F:RNA binding"/>
    <property type="evidence" value="ECO:0007669"/>
    <property type="project" value="UniProtKB-KW"/>
</dbReference>
<dbReference type="Gene3D" id="1.10.10.1440">
    <property type="entry name" value="PHAX RNA-binding domain"/>
    <property type="match status" value="1"/>
</dbReference>
<keyword evidence="9" id="KW-0539">Nucleus</keyword>
<evidence type="ECO:0000259" key="12">
    <source>
        <dbReference type="Pfam" id="PF10258"/>
    </source>
</evidence>
<keyword evidence="6" id="KW-0963">Cytoplasm</keyword>
<evidence type="ECO:0000313" key="13">
    <source>
        <dbReference type="EMBL" id="KRT83198.1"/>
    </source>
</evidence>
<gene>
    <name evidence="13" type="ORF">AMK59_4267</name>
</gene>
<feature type="region of interest" description="Disordered" evidence="11">
    <location>
        <begin position="331"/>
        <end position="371"/>
    </location>
</feature>
<evidence type="ECO:0000256" key="11">
    <source>
        <dbReference type="SAM" id="MobiDB-lite"/>
    </source>
</evidence>
<evidence type="ECO:0000256" key="8">
    <source>
        <dbReference type="ARBA" id="ARBA00022927"/>
    </source>
</evidence>
<dbReference type="InterPro" id="IPR038092">
    <property type="entry name" value="PHAX_RNA-binding_sf"/>
</dbReference>
<evidence type="ECO:0000256" key="3">
    <source>
        <dbReference type="ARBA" id="ARBA00006094"/>
    </source>
</evidence>
<sequence>MDVKQMEQDNAPEEGEILDNDSDNYTPLERPANYALIQPNLKFPAVFESESESSKQSTSDSGSDSDKEIRKKRPKLKAKLRRPARSLRQNKYNIWSTHIQEDVLADTLNTCDVTLKDRSRNVESYDYSLSRKNNKRTMNDRNNSKIRLVNSSKSEKDDVKGSSRTLINLTISLENTEEEIARDLANKLCEEKEDLIFKIVKVAGKEKAIEVFYEVKRIEKEGGMLVMNQSRRRTPGGVFLFLIKHDSNLTAEQHSLIFEDEKQRYKNDLKKKKKKKTDKMKQQIGKTWILNTIAQISISNISAASRKNLPELLTKAELCVQRLVTDNDRSLKKSEHLDVTNPPPTPETDCHENSGDGIDQPNDTSISLNSRRSQDYNDDFLDLGSVNDMDLF</sequence>
<dbReference type="PANTHER" id="PTHR13135:SF0">
    <property type="entry name" value="PHOSPHORYLATED ADAPTER RNA EXPORT PROTEIN"/>
    <property type="match status" value="1"/>
</dbReference>
<dbReference type="AlphaFoldDB" id="A0A0T6B7M7"/>
<proteinExistence type="inferred from homology"/>
<organism evidence="13 14">
    <name type="scientific">Oryctes borbonicus</name>
    <dbReference type="NCBI Taxonomy" id="1629725"/>
    <lineage>
        <taxon>Eukaryota</taxon>
        <taxon>Metazoa</taxon>
        <taxon>Ecdysozoa</taxon>
        <taxon>Arthropoda</taxon>
        <taxon>Hexapoda</taxon>
        <taxon>Insecta</taxon>
        <taxon>Pterygota</taxon>
        <taxon>Neoptera</taxon>
        <taxon>Endopterygota</taxon>
        <taxon>Coleoptera</taxon>
        <taxon>Polyphaga</taxon>
        <taxon>Scarabaeiformia</taxon>
        <taxon>Scarabaeidae</taxon>
        <taxon>Dynastinae</taxon>
        <taxon>Oryctes</taxon>
    </lineage>
</organism>
<feature type="compositionally biased region" description="Basic residues" evidence="11">
    <location>
        <begin position="70"/>
        <end position="83"/>
    </location>
</feature>
<dbReference type="GO" id="GO:0005737">
    <property type="term" value="C:cytoplasm"/>
    <property type="evidence" value="ECO:0007669"/>
    <property type="project" value="UniProtKB-SubCell"/>
</dbReference>
<comment type="similarity">
    <text evidence="3">Belongs to the PHAX family.</text>
</comment>
<evidence type="ECO:0000256" key="2">
    <source>
        <dbReference type="ARBA" id="ARBA00004496"/>
    </source>
</evidence>
<name>A0A0T6B7M7_9SCAR</name>
<dbReference type="InterPro" id="IPR039047">
    <property type="entry name" value="PHAX"/>
</dbReference>
<dbReference type="OrthoDB" id="20573at2759"/>
<dbReference type="FunFam" id="1.10.10.1440:FF:000001">
    <property type="entry name" value="phosphorylated adapter RNA export protein-like"/>
    <property type="match status" value="1"/>
</dbReference>
<evidence type="ECO:0000256" key="4">
    <source>
        <dbReference type="ARBA" id="ARBA00016856"/>
    </source>
</evidence>
<comment type="subcellular location">
    <subcellularLocation>
        <location evidence="2">Cytoplasm</location>
    </subcellularLocation>
    <subcellularLocation>
        <location evidence="1">Nucleus</location>
    </subcellularLocation>
</comment>
<dbReference type="GO" id="GO:0015031">
    <property type="term" value="P:protein transport"/>
    <property type="evidence" value="ECO:0007669"/>
    <property type="project" value="UniProtKB-KW"/>
</dbReference>
<evidence type="ECO:0000256" key="7">
    <source>
        <dbReference type="ARBA" id="ARBA00022884"/>
    </source>
</evidence>
<dbReference type="GO" id="GO:0006408">
    <property type="term" value="P:snRNA export from nucleus"/>
    <property type="evidence" value="ECO:0007669"/>
    <property type="project" value="InterPro"/>
</dbReference>
<reference evidence="13 14" key="1">
    <citation type="submission" date="2015-09" db="EMBL/GenBank/DDBJ databases">
        <title>Draft genome of the scarab beetle Oryctes borbonicus.</title>
        <authorList>
            <person name="Meyer J.M."/>
            <person name="Markov G.V."/>
            <person name="Baskaran P."/>
            <person name="Herrmann M."/>
            <person name="Sommer R.J."/>
            <person name="Roedelsperger C."/>
        </authorList>
    </citation>
    <scope>NUCLEOTIDE SEQUENCE [LARGE SCALE GENOMIC DNA]</scope>
    <source>
        <strain evidence="13">OB123</strain>
        <tissue evidence="13">Whole animal</tissue>
    </source>
</reference>
<keyword evidence="8" id="KW-0653">Protein transport</keyword>
<feature type="region of interest" description="Disordered" evidence="11">
    <location>
        <begin position="1"/>
        <end position="33"/>
    </location>
</feature>
<evidence type="ECO:0000313" key="14">
    <source>
        <dbReference type="Proteomes" id="UP000051574"/>
    </source>
</evidence>
<evidence type="ECO:0000256" key="5">
    <source>
        <dbReference type="ARBA" id="ARBA00022448"/>
    </source>
</evidence>
<feature type="compositionally biased region" description="Acidic residues" evidence="11">
    <location>
        <begin position="10"/>
        <end position="22"/>
    </location>
</feature>
<feature type="compositionally biased region" description="Polar residues" evidence="11">
    <location>
        <begin position="361"/>
        <end position="371"/>
    </location>
</feature>
<evidence type="ECO:0000256" key="9">
    <source>
        <dbReference type="ARBA" id="ARBA00023242"/>
    </source>
</evidence>
<dbReference type="GO" id="GO:0005634">
    <property type="term" value="C:nucleus"/>
    <property type="evidence" value="ECO:0007669"/>
    <property type="project" value="UniProtKB-SubCell"/>
</dbReference>
<keyword evidence="7" id="KW-0694">RNA-binding</keyword>